<dbReference type="SUPFAM" id="SSF53448">
    <property type="entry name" value="Nucleotide-diphospho-sugar transferases"/>
    <property type="match status" value="1"/>
</dbReference>
<sequence>MAVSFGWRPSSRSTKALFISAAFAILSLWTIWTLRYHVSSTSSTLAAPIGLHDSERKLSNEQPERPSPSGTETIPEKVPPQRYKYAFATILTGEGDNETDIKDPYFTAARLLTYQLLHSPNTKSSTDIPFLILVTEDVPQEQRDILSRDGAIIVPVEGFSREWIHPKWERWNSVLAKLNLWNLTEYEKITFLDADSVIFEPIDGIFIERATMAQITRPSSAAINMPGPIPDSYMIAGMHDRWVEAALPPVPGRDFYAKDNYMNAGFFVLAPSEAMFKYYLFLLDQPGLFDPAYPEQNLLNYAHRVDGRMPWQDIGPIWSQKGSSFEHYDSNLKSLHQKWWKTSYDQTFDERIANAMAELKDYLEKHDEGTLQPGSP</sequence>
<dbReference type="AlphaFoldDB" id="A0A8H6Q7J9"/>
<dbReference type="EMBL" id="JACBAE010001294">
    <property type="protein sequence ID" value="KAF7166986.1"/>
    <property type="molecule type" value="Genomic_DNA"/>
</dbReference>
<gene>
    <name evidence="2" type="ORF">CNMCM5623_000474</name>
</gene>
<dbReference type="PANTHER" id="PTHR11183">
    <property type="entry name" value="GLYCOGENIN SUBFAMILY MEMBER"/>
    <property type="match status" value="1"/>
</dbReference>
<name>A0A8H6Q7J9_9EURO</name>
<reference evidence="2" key="1">
    <citation type="submission" date="2020-06" db="EMBL/GenBank/DDBJ databases">
        <title>Draft genome sequences of strains closely related to Aspergillus parafelis and Aspergillus hiratsukae.</title>
        <authorList>
            <person name="Dos Santos R.A.C."/>
            <person name="Rivero-Menendez O."/>
            <person name="Steenwyk J.L."/>
            <person name="Mead M.E."/>
            <person name="Goldman G.H."/>
            <person name="Alastruey-Izquierdo A."/>
            <person name="Rokas A."/>
        </authorList>
    </citation>
    <scope>NUCLEOTIDE SEQUENCE</scope>
    <source>
        <strain evidence="2">CNM-CM5623</strain>
    </source>
</reference>
<proteinExistence type="predicted"/>
<comment type="caution">
    <text evidence="2">The sequence shown here is derived from an EMBL/GenBank/DDBJ whole genome shotgun (WGS) entry which is preliminary data.</text>
</comment>
<dbReference type="OrthoDB" id="2014201at2759"/>
<dbReference type="InterPro" id="IPR050587">
    <property type="entry name" value="GNT1/Glycosyltrans_8"/>
</dbReference>
<protein>
    <recommendedName>
        <fullName evidence="4">Glycosyl transferase family 8 family</fullName>
    </recommendedName>
</protein>
<evidence type="ECO:0000313" key="2">
    <source>
        <dbReference type="EMBL" id="KAF7166986.1"/>
    </source>
</evidence>
<accession>A0A8H6Q7J9</accession>
<dbReference type="Gene3D" id="3.90.550.10">
    <property type="entry name" value="Spore Coat Polysaccharide Biosynthesis Protein SpsA, Chain A"/>
    <property type="match status" value="1"/>
</dbReference>
<evidence type="ECO:0000313" key="3">
    <source>
        <dbReference type="Proteomes" id="UP000654922"/>
    </source>
</evidence>
<dbReference type="Proteomes" id="UP000654922">
    <property type="component" value="Unassembled WGS sequence"/>
</dbReference>
<organism evidence="2 3">
    <name type="scientific">Aspergillus felis</name>
    <dbReference type="NCBI Taxonomy" id="1287682"/>
    <lineage>
        <taxon>Eukaryota</taxon>
        <taxon>Fungi</taxon>
        <taxon>Dikarya</taxon>
        <taxon>Ascomycota</taxon>
        <taxon>Pezizomycotina</taxon>
        <taxon>Eurotiomycetes</taxon>
        <taxon>Eurotiomycetidae</taxon>
        <taxon>Eurotiales</taxon>
        <taxon>Aspergillaceae</taxon>
        <taxon>Aspergillus</taxon>
        <taxon>Aspergillus subgen. Fumigati</taxon>
    </lineage>
</organism>
<feature type="compositionally biased region" description="Basic and acidic residues" evidence="1">
    <location>
        <begin position="54"/>
        <end position="64"/>
    </location>
</feature>
<dbReference type="InterPro" id="IPR029044">
    <property type="entry name" value="Nucleotide-diphossugar_trans"/>
</dbReference>
<evidence type="ECO:0008006" key="4">
    <source>
        <dbReference type="Google" id="ProtNLM"/>
    </source>
</evidence>
<feature type="region of interest" description="Disordered" evidence="1">
    <location>
        <begin position="54"/>
        <end position="76"/>
    </location>
</feature>
<evidence type="ECO:0000256" key="1">
    <source>
        <dbReference type="SAM" id="MobiDB-lite"/>
    </source>
</evidence>